<dbReference type="InterPro" id="IPR015422">
    <property type="entry name" value="PyrdxlP-dep_Trfase_small"/>
</dbReference>
<keyword evidence="2" id="KW-0032">Aminotransferase</keyword>
<comment type="similarity">
    <text evidence="1">Belongs to the DegT/DnrJ/EryC1 family.</text>
</comment>
<dbReference type="SUPFAM" id="SSF53383">
    <property type="entry name" value="PLP-dependent transferases"/>
    <property type="match status" value="1"/>
</dbReference>
<dbReference type="GO" id="GO:0000271">
    <property type="term" value="P:polysaccharide biosynthetic process"/>
    <property type="evidence" value="ECO:0007669"/>
    <property type="project" value="TreeGrafter"/>
</dbReference>
<reference evidence="2 4" key="1">
    <citation type="journal article" date="2016" name="ISME J.">
        <title>Chasing the elusive Euryarchaeota class WSA2: genomes reveal a uniquely fastidious methyl-reducing methanogen.</title>
        <authorList>
            <person name="Nobu M.K."/>
            <person name="Narihiro T."/>
            <person name="Kuroda K."/>
            <person name="Mei R."/>
            <person name="Liu W.T."/>
        </authorList>
    </citation>
    <scope>NUCLEOTIDE SEQUENCE [LARGE SCALE GENOMIC DNA]</scope>
    <source>
        <strain evidence="2">ADurb1013_Bin02101</strain>
        <strain evidence="3">ADurb1213_Bin02801</strain>
    </source>
</reference>
<dbReference type="CDD" id="cd00616">
    <property type="entry name" value="AHBA_syn"/>
    <property type="match status" value="1"/>
</dbReference>
<gene>
    <name evidence="2" type="primary">aspC_2</name>
    <name evidence="3" type="synonym">aspC_1</name>
    <name evidence="2" type="ORF">AN188_00796</name>
    <name evidence="3" type="ORF">APG09_00048</name>
</gene>
<dbReference type="Gene3D" id="3.90.1150.10">
    <property type="entry name" value="Aspartate Aminotransferase, domain 1"/>
    <property type="match status" value="1"/>
</dbReference>
<evidence type="ECO:0000313" key="3">
    <source>
        <dbReference type="EMBL" id="KYC58576.1"/>
    </source>
</evidence>
<dbReference type="EC" id="2.6.1.1" evidence="2"/>
<accession>A0A150JMZ6</accession>
<organism evidence="2 4">
    <name type="scientific">Candidatus Methanofastidiosum methylothiophilum</name>
    <dbReference type="NCBI Taxonomy" id="1705564"/>
    <lineage>
        <taxon>Archaea</taxon>
        <taxon>Methanobacteriati</taxon>
        <taxon>Methanobacteriota</taxon>
        <taxon>Stenosarchaea group</taxon>
        <taxon>Candidatus Methanofastidiosia</taxon>
        <taxon>Candidatus Methanofastidiosales</taxon>
        <taxon>Candidatus Methanofastidiosaceae</taxon>
        <taxon>Candidatus Methanofastidiosum</taxon>
    </lineage>
</organism>
<keyword evidence="2" id="KW-0808">Transferase</keyword>
<dbReference type="InterPro" id="IPR000653">
    <property type="entry name" value="DegT/StrS_aminotransferase"/>
</dbReference>
<dbReference type="InterPro" id="IPR015424">
    <property type="entry name" value="PyrdxlP-dep_Trfase"/>
</dbReference>
<dbReference type="GO" id="GO:0030170">
    <property type="term" value="F:pyridoxal phosphate binding"/>
    <property type="evidence" value="ECO:0007669"/>
    <property type="project" value="TreeGrafter"/>
</dbReference>
<evidence type="ECO:0000313" key="2">
    <source>
        <dbReference type="EMBL" id="KYC54756.1"/>
    </source>
</evidence>
<dbReference type="Proteomes" id="UP000092420">
    <property type="component" value="Unassembled WGS sequence"/>
</dbReference>
<dbReference type="Pfam" id="PF01041">
    <property type="entry name" value="DegT_DnrJ_EryC1"/>
    <property type="match status" value="1"/>
</dbReference>
<dbReference type="EMBL" id="LNJB01000008">
    <property type="protein sequence ID" value="KYC54756.1"/>
    <property type="molecule type" value="Genomic_DNA"/>
</dbReference>
<accession>A0A150JFS3</accession>
<dbReference type="InterPro" id="IPR015421">
    <property type="entry name" value="PyrdxlP-dep_Trfase_major"/>
</dbReference>
<dbReference type="GO" id="GO:0004069">
    <property type="term" value="F:L-aspartate:2-oxoglutarate aminotransferase activity"/>
    <property type="evidence" value="ECO:0007669"/>
    <property type="project" value="UniProtKB-EC"/>
</dbReference>
<dbReference type="PATRIC" id="fig|1706433.3.peg.797"/>
<dbReference type="PANTHER" id="PTHR30244">
    <property type="entry name" value="TRANSAMINASE"/>
    <property type="match status" value="1"/>
</dbReference>
<sequence>MNIPIAKPSITEDEIEAVRSVLISGNIAQSKKVEEFEKKFANYIGTDYAISTSNGTTALHVALLANDIGKGHEVITSSFSFVATANSVLFTGAKPVFVDIDPNSFNINPSLIEEKITKKTKAIMPVHLYGQTAEIKKIKEICDDHNLILIEDAAQAHGAKFDGKKAGSFGTGCFSFYPTKNITTSEGGMITTNSKSVCEKSKKIRNHGQERRYYYDTLGFNFRMTDICAAIGICQLKKLDDFNKARRKNAEVYSKKLSKLDYLECPKVSNNKEHVFHQYTVRIKNGKRDQIIKGLEKAGIGYGIYYPMPLHMQPLYLELGYKDKLRETEKAAKEVLSIPVHPLLKKEELDFIISFFEGFK</sequence>
<keyword evidence="1" id="KW-0663">Pyridoxal phosphate</keyword>
<dbReference type="PATRIC" id="fig|1706435.3.peg.46"/>
<dbReference type="PANTHER" id="PTHR30244:SF34">
    <property type="entry name" value="DTDP-4-AMINO-4,6-DIDEOXYGALACTOSE TRANSAMINASE"/>
    <property type="match status" value="1"/>
</dbReference>
<evidence type="ECO:0000256" key="1">
    <source>
        <dbReference type="RuleBase" id="RU004508"/>
    </source>
</evidence>
<dbReference type="PIRSF" id="PIRSF000390">
    <property type="entry name" value="PLP_StrS"/>
    <property type="match status" value="1"/>
</dbReference>
<comment type="caution">
    <text evidence="2">The sequence shown here is derived from an EMBL/GenBank/DDBJ whole genome shotgun (WGS) entry which is preliminary data.</text>
</comment>
<accession>A0A150JC09</accession>
<evidence type="ECO:0000313" key="4">
    <source>
        <dbReference type="Proteomes" id="UP000092420"/>
    </source>
</evidence>
<dbReference type="EMBL" id="LNJE01000001">
    <property type="protein sequence ID" value="KYC58576.1"/>
    <property type="molecule type" value="Genomic_DNA"/>
</dbReference>
<name>A0A150JC09_9EURY</name>
<proteinExistence type="inferred from homology"/>
<dbReference type="Gene3D" id="3.40.640.10">
    <property type="entry name" value="Type I PLP-dependent aspartate aminotransferase-like (Major domain)"/>
    <property type="match status" value="1"/>
</dbReference>
<protein>
    <submittedName>
        <fullName evidence="2">Aspartate aminotransferase</fullName>
        <ecNumber evidence="2">2.6.1.1</ecNumber>
    </submittedName>
</protein>
<dbReference type="AlphaFoldDB" id="A0A150JC09"/>